<dbReference type="Proteomes" id="UP000095463">
    <property type="component" value="Unassembled WGS sequence"/>
</dbReference>
<dbReference type="AlphaFoldDB" id="A0A1E5XJZ7"/>
<name>A0A1E5XJZ7_9HYPH</name>
<sequence length="111" mass="12627">MKLFVVAVLAIMSLFTTTAMAGPALRLWVKSASKVTISELYIRRMATDDWGAERLRGKHLEPKGKMQFMLEDGVDKCWVDLRMLSMAGKEYAYYAANLCEEGHTFTFRGRP</sequence>
<feature type="chain" id="PRO_5009190307" evidence="1">
    <location>
        <begin position="22"/>
        <end position="111"/>
    </location>
</feature>
<evidence type="ECO:0000313" key="3">
    <source>
        <dbReference type="Proteomes" id="UP000095463"/>
    </source>
</evidence>
<reference evidence="2 3" key="1">
    <citation type="journal article" date="2015" name="Genome Announc.">
        <title>Genome Assemblies of Three Soil-Associated Devosia species: D. insulae, D. limi, and D. soli.</title>
        <authorList>
            <person name="Hassan Y.I."/>
            <person name="Lepp D."/>
            <person name="Zhou T."/>
        </authorList>
    </citation>
    <scope>NUCLEOTIDE SEQUENCE [LARGE SCALE GENOMIC DNA]</scope>
    <source>
        <strain evidence="2 3">DS-56</strain>
    </source>
</reference>
<comment type="caution">
    <text evidence="2">The sequence shown here is derived from an EMBL/GenBank/DDBJ whole genome shotgun (WGS) entry which is preliminary data.</text>
</comment>
<protein>
    <submittedName>
        <fullName evidence="2">Uncharacterized protein</fullName>
    </submittedName>
</protein>
<keyword evidence="3" id="KW-1185">Reference proteome</keyword>
<dbReference type="EMBL" id="LAJE02000345">
    <property type="protein sequence ID" value="OEO28918.1"/>
    <property type="molecule type" value="Genomic_DNA"/>
</dbReference>
<accession>A0A1E5XJZ7</accession>
<proteinExistence type="predicted"/>
<keyword evidence="1" id="KW-0732">Signal</keyword>
<gene>
    <name evidence="2" type="ORF">VW23_027965</name>
</gene>
<evidence type="ECO:0000313" key="2">
    <source>
        <dbReference type="EMBL" id="OEO28918.1"/>
    </source>
</evidence>
<dbReference type="OrthoDB" id="4736977at2"/>
<organism evidence="2 3">
    <name type="scientific">Devosia insulae DS-56</name>
    <dbReference type="NCBI Taxonomy" id="1116389"/>
    <lineage>
        <taxon>Bacteria</taxon>
        <taxon>Pseudomonadati</taxon>
        <taxon>Pseudomonadota</taxon>
        <taxon>Alphaproteobacteria</taxon>
        <taxon>Hyphomicrobiales</taxon>
        <taxon>Devosiaceae</taxon>
        <taxon>Devosia</taxon>
    </lineage>
</organism>
<feature type="signal peptide" evidence="1">
    <location>
        <begin position="1"/>
        <end position="21"/>
    </location>
</feature>
<evidence type="ECO:0000256" key="1">
    <source>
        <dbReference type="SAM" id="SignalP"/>
    </source>
</evidence>
<dbReference type="RefSeq" id="WP_069911807.1">
    <property type="nucleotide sequence ID" value="NZ_LAJE02000345.1"/>
</dbReference>